<dbReference type="PANTHER" id="PTHR48049">
    <property type="entry name" value="GLYCOSYLTRANSFERASE"/>
    <property type="match status" value="1"/>
</dbReference>
<dbReference type="GO" id="GO:0016757">
    <property type="term" value="F:glycosyltransferase activity"/>
    <property type="evidence" value="ECO:0007669"/>
    <property type="project" value="UniProtKB-ARBA"/>
</dbReference>
<dbReference type="AlphaFoldDB" id="A0ABD1H080"/>
<name>A0ABD1H080_SALDI</name>
<gene>
    <name evidence="4" type="ORF">AAHA92_17866</name>
</gene>
<proteinExistence type="inferred from homology"/>
<dbReference type="InterPro" id="IPR050481">
    <property type="entry name" value="UDP-glycosyltransf_plant"/>
</dbReference>
<dbReference type="SUPFAM" id="SSF53756">
    <property type="entry name" value="UDP-Glycosyltransferase/glycogen phosphorylase"/>
    <property type="match status" value="1"/>
</dbReference>
<dbReference type="InterPro" id="IPR002213">
    <property type="entry name" value="UDP_glucos_trans"/>
</dbReference>
<organism evidence="4 5">
    <name type="scientific">Salvia divinorum</name>
    <name type="common">Maria pastora</name>
    <name type="synonym">Diviner's sage</name>
    <dbReference type="NCBI Taxonomy" id="28513"/>
    <lineage>
        <taxon>Eukaryota</taxon>
        <taxon>Viridiplantae</taxon>
        <taxon>Streptophyta</taxon>
        <taxon>Embryophyta</taxon>
        <taxon>Tracheophyta</taxon>
        <taxon>Spermatophyta</taxon>
        <taxon>Magnoliopsida</taxon>
        <taxon>eudicotyledons</taxon>
        <taxon>Gunneridae</taxon>
        <taxon>Pentapetalae</taxon>
        <taxon>asterids</taxon>
        <taxon>lamiids</taxon>
        <taxon>Lamiales</taxon>
        <taxon>Lamiaceae</taxon>
        <taxon>Nepetoideae</taxon>
        <taxon>Mentheae</taxon>
        <taxon>Salviinae</taxon>
        <taxon>Salvia</taxon>
        <taxon>Salvia subgen. Calosphace</taxon>
    </lineage>
</organism>
<feature type="transmembrane region" description="Helical" evidence="3">
    <location>
        <begin position="20"/>
        <end position="41"/>
    </location>
</feature>
<evidence type="ECO:0000313" key="5">
    <source>
        <dbReference type="Proteomes" id="UP001567538"/>
    </source>
</evidence>
<dbReference type="PANTHER" id="PTHR48049:SF57">
    <property type="entry name" value="UDP-GLYCOSYLTRANSFERASE 91C1-LIKE"/>
    <property type="match status" value="1"/>
</dbReference>
<feature type="transmembrane region" description="Helical" evidence="3">
    <location>
        <begin position="132"/>
        <end position="151"/>
    </location>
</feature>
<comment type="similarity">
    <text evidence="1">Belongs to the UDP-glycosyltransferase family.</text>
</comment>
<accession>A0ABD1H080</accession>
<evidence type="ECO:0000313" key="4">
    <source>
        <dbReference type="EMBL" id="KAL1549822.1"/>
    </source>
</evidence>
<reference evidence="4 5" key="1">
    <citation type="submission" date="2024-06" db="EMBL/GenBank/DDBJ databases">
        <title>A chromosome level genome sequence of Diviner's sage (Salvia divinorum).</title>
        <authorList>
            <person name="Ford S.A."/>
            <person name="Ro D.-K."/>
            <person name="Ness R.W."/>
            <person name="Phillips M.A."/>
        </authorList>
    </citation>
    <scope>NUCLEOTIDE SEQUENCE [LARGE SCALE GENOMIC DNA]</scope>
    <source>
        <strain evidence="4">SAF-2024a</strain>
        <tissue evidence="4">Leaf</tissue>
    </source>
</reference>
<dbReference type="Gene3D" id="3.40.50.2000">
    <property type="entry name" value="Glycogen Phosphorylase B"/>
    <property type="match status" value="2"/>
</dbReference>
<dbReference type="CDD" id="cd03784">
    <property type="entry name" value="GT1_Gtf-like"/>
    <property type="match status" value="1"/>
</dbReference>
<sequence>MSEEKGPHVVMVPWLAFGHMIPFLDLSVALAKFGIHVSFISTSRNISRLPKIPPNLSRFIEFIPLPLPKLDSNPLPDSAEATTDIPADRMDDLKKSCDLFQDTISNFIANKLPDWIFVDFFFHKVLDIAQELNIPVIFYFILTASTAVFLWTPEFLPGNGEGNAQRRLPQDMTVPPDWVDFPSQVVCRKHEAIAIHDLVYGARLSGITDGERTTKIAQRCQAFAIRTCLELEADYLHLYSKITGKPVIPVGCLPHEKVEGTKSIWEESWSRVFDWLDKQRPNTVVFVGFGSEYKLKREEIHEISYGIELSGLPFLFLLAKPDWGGGGGDDEVLPPGFESRTAGRGFVQIGWAPQREILAHPSIGASLFHAGWSSVVENMTHGNCLVLLPFIITQPLETRLLVEKGLAIEVERAEDGSFTRNGIANALQMAMVAKEGEALRARTKEAANGIFTNKELNHSYINNFVEYLKMGFKKSSKF</sequence>
<protein>
    <submittedName>
        <fullName evidence="4">UDP-rhamnose:rhamnosyltransferase 1</fullName>
    </submittedName>
</protein>
<evidence type="ECO:0000256" key="3">
    <source>
        <dbReference type="SAM" id="Phobius"/>
    </source>
</evidence>
<dbReference type="FunFam" id="3.40.50.2000:FF:000037">
    <property type="entry name" value="Glycosyltransferase"/>
    <property type="match status" value="1"/>
</dbReference>
<keyword evidence="3" id="KW-0472">Membrane</keyword>
<keyword evidence="3" id="KW-1133">Transmembrane helix</keyword>
<keyword evidence="3" id="KW-0812">Transmembrane</keyword>
<evidence type="ECO:0000256" key="2">
    <source>
        <dbReference type="ARBA" id="ARBA00022679"/>
    </source>
</evidence>
<dbReference type="EMBL" id="JBEAFC010000007">
    <property type="protein sequence ID" value="KAL1549822.1"/>
    <property type="molecule type" value="Genomic_DNA"/>
</dbReference>
<comment type="caution">
    <text evidence="4">The sequence shown here is derived from an EMBL/GenBank/DDBJ whole genome shotgun (WGS) entry which is preliminary data.</text>
</comment>
<dbReference type="Proteomes" id="UP001567538">
    <property type="component" value="Unassembled WGS sequence"/>
</dbReference>
<keyword evidence="2" id="KW-0808">Transferase</keyword>
<evidence type="ECO:0000256" key="1">
    <source>
        <dbReference type="ARBA" id="ARBA00009995"/>
    </source>
</evidence>
<keyword evidence="5" id="KW-1185">Reference proteome</keyword>
<dbReference type="Pfam" id="PF00201">
    <property type="entry name" value="UDPGT"/>
    <property type="match status" value="1"/>
</dbReference>